<keyword evidence="5" id="KW-1185">Reference proteome</keyword>
<dbReference type="GO" id="GO:0005886">
    <property type="term" value="C:plasma membrane"/>
    <property type="evidence" value="ECO:0007669"/>
    <property type="project" value="TreeGrafter"/>
</dbReference>
<feature type="compositionally biased region" description="Low complexity" evidence="1">
    <location>
        <begin position="616"/>
        <end position="628"/>
    </location>
</feature>
<feature type="transmembrane region" description="Helical" evidence="2">
    <location>
        <begin position="165"/>
        <end position="185"/>
    </location>
</feature>
<evidence type="ECO:0000313" key="4">
    <source>
        <dbReference type="EMBL" id="KXZ43993.1"/>
    </source>
</evidence>
<feature type="region of interest" description="Disordered" evidence="1">
    <location>
        <begin position="670"/>
        <end position="700"/>
    </location>
</feature>
<keyword evidence="2" id="KW-0472">Membrane</keyword>
<dbReference type="PANTHER" id="PTHR13018">
    <property type="entry name" value="PROBABLE MEMBRANE PROTEIN DUF221-RELATED"/>
    <property type="match status" value="1"/>
</dbReference>
<sequence>MVRVLGPLLGQWATDLYGVRPVRVDELLHLRYRLEALYEQIRDGLARGDDLPYVPTAFATFSTRWSAAVVASSLHDRDEGLWRADPAPGPGELHWGSLRLRLWQLAARRAAARTAFVGLLLTYAVPVSALQGLLQIRRLSSVPVIGSLVRVQLLRSLLSGLLPGAALRLLLLLLPGLLAALVRWAGAASKGEADARTMALAFDFQVECVCLVFCPVNPLVLPACLLYFGLAGLLERYQLAYVWRREYESGGQLWSQVFRQVMVGLYTSHVVMLGLLSIKRFPFAPLLLPATAAAAAFHRAATRMYDRPWRILALRDAADLDQLDEMYGSGVGGGGGAAGGGGGGGGGGSVDGGGEAAQWELTKASAGSGEYGSGGLYDDRTVLYGMGSGLQVIRPRSPSYQQPPAELAEPPAGPDLSSGGGGGGLRRRRTLAPGLAGEEAAAAGPPAAAATGDGGRPSPPSPPGLPPGSPPGSAHTHAPRTLWRPALNAPLAPMLASAASAAAMQLPAEAPHPGPLAAAAAAGVYATMAPPPAGDGAAAASPLQPAAAAAAAPSLPSLPPSSTYLSPARQVVAEEAAHRWLVAEAKAMDRRLQAASALAPRRESFRLLGGGGGGSLQPQQQSEQPPQLAEEDDHIQRGAAAAAAAGGEAAAVQHDVEYVSEFGFGLGGEYDEYPSSNSDEEGPGGVGGGSGNGDGGAAAGGAAAVGVAAGAGTAGAAAAIPPYPYPGAEGWRDGADAVAAAAAVVYPPPPAPPDGEDDARGGGGAAAAVAAGRGDLEQGP</sequence>
<feature type="region of interest" description="Disordered" evidence="1">
    <location>
        <begin position="606"/>
        <end position="633"/>
    </location>
</feature>
<protein>
    <recommendedName>
        <fullName evidence="3">CSC1/OSCA1-like 7TM region domain-containing protein</fullName>
    </recommendedName>
</protein>
<dbReference type="GO" id="GO:0005227">
    <property type="term" value="F:calcium-activated cation channel activity"/>
    <property type="evidence" value="ECO:0007669"/>
    <property type="project" value="InterPro"/>
</dbReference>
<feature type="compositionally biased region" description="Low complexity" evidence="1">
    <location>
        <begin position="403"/>
        <end position="417"/>
    </location>
</feature>
<comment type="caution">
    <text evidence="4">The sequence shown here is derived from an EMBL/GenBank/DDBJ whole genome shotgun (WGS) entry which is preliminary data.</text>
</comment>
<dbReference type="OrthoDB" id="1689567at2759"/>
<evidence type="ECO:0000256" key="1">
    <source>
        <dbReference type="SAM" id="MobiDB-lite"/>
    </source>
</evidence>
<dbReference type="Proteomes" id="UP000075714">
    <property type="component" value="Unassembled WGS sequence"/>
</dbReference>
<feature type="region of interest" description="Disordered" evidence="1">
    <location>
        <begin position="394"/>
        <end position="478"/>
    </location>
</feature>
<feature type="transmembrane region" description="Helical" evidence="2">
    <location>
        <begin position="206"/>
        <end position="233"/>
    </location>
</feature>
<feature type="compositionally biased region" description="Low complexity" evidence="1">
    <location>
        <begin position="431"/>
        <end position="450"/>
    </location>
</feature>
<feature type="domain" description="CSC1/OSCA1-like 7TM region" evidence="3">
    <location>
        <begin position="208"/>
        <end position="276"/>
    </location>
</feature>
<feature type="compositionally biased region" description="Gly residues" evidence="1">
    <location>
        <begin position="683"/>
        <end position="699"/>
    </location>
</feature>
<keyword evidence="2" id="KW-1133">Transmembrane helix</keyword>
<evidence type="ECO:0000313" key="5">
    <source>
        <dbReference type="Proteomes" id="UP000075714"/>
    </source>
</evidence>
<name>A0A150G2E6_GONPE</name>
<evidence type="ECO:0000256" key="2">
    <source>
        <dbReference type="SAM" id="Phobius"/>
    </source>
</evidence>
<dbReference type="InterPro" id="IPR045122">
    <property type="entry name" value="Csc1-like"/>
</dbReference>
<feature type="compositionally biased region" description="Pro residues" evidence="1">
    <location>
        <begin position="457"/>
        <end position="470"/>
    </location>
</feature>
<dbReference type="AlphaFoldDB" id="A0A150G2E6"/>
<evidence type="ECO:0000259" key="3">
    <source>
        <dbReference type="Pfam" id="PF02714"/>
    </source>
</evidence>
<dbReference type="EMBL" id="LSYV01000076">
    <property type="protein sequence ID" value="KXZ43993.1"/>
    <property type="molecule type" value="Genomic_DNA"/>
</dbReference>
<dbReference type="InterPro" id="IPR003864">
    <property type="entry name" value="CSC1/OSCA1-like_7TM"/>
</dbReference>
<accession>A0A150G2E6</accession>
<gene>
    <name evidence="4" type="ORF">GPECTOR_75g716</name>
</gene>
<feature type="region of interest" description="Disordered" evidence="1">
    <location>
        <begin position="745"/>
        <end position="780"/>
    </location>
</feature>
<keyword evidence="2" id="KW-0812">Transmembrane</keyword>
<proteinExistence type="predicted"/>
<dbReference type="Pfam" id="PF02714">
    <property type="entry name" value="RSN1_7TM"/>
    <property type="match status" value="2"/>
</dbReference>
<reference evidence="5" key="1">
    <citation type="journal article" date="2016" name="Nat. Commun.">
        <title>The Gonium pectorale genome demonstrates co-option of cell cycle regulation during the evolution of multicellularity.</title>
        <authorList>
            <person name="Hanschen E.R."/>
            <person name="Marriage T.N."/>
            <person name="Ferris P.J."/>
            <person name="Hamaji T."/>
            <person name="Toyoda A."/>
            <person name="Fujiyama A."/>
            <person name="Neme R."/>
            <person name="Noguchi H."/>
            <person name="Minakuchi Y."/>
            <person name="Suzuki M."/>
            <person name="Kawai-Toyooka H."/>
            <person name="Smith D.R."/>
            <person name="Sparks H."/>
            <person name="Anderson J."/>
            <person name="Bakaric R."/>
            <person name="Luria V."/>
            <person name="Karger A."/>
            <person name="Kirschner M.W."/>
            <person name="Durand P.M."/>
            <person name="Michod R.E."/>
            <person name="Nozaki H."/>
            <person name="Olson B.J."/>
        </authorList>
    </citation>
    <scope>NUCLEOTIDE SEQUENCE [LARGE SCALE GENOMIC DNA]</scope>
    <source>
        <strain evidence="5">NIES-2863</strain>
    </source>
</reference>
<organism evidence="4 5">
    <name type="scientific">Gonium pectorale</name>
    <name type="common">Green alga</name>
    <dbReference type="NCBI Taxonomy" id="33097"/>
    <lineage>
        <taxon>Eukaryota</taxon>
        <taxon>Viridiplantae</taxon>
        <taxon>Chlorophyta</taxon>
        <taxon>core chlorophytes</taxon>
        <taxon>Chlorophyceae</taxon>
        <taxon>CS clade</taxon>
        <taxon>Chlamydomonadales</taxon>
        <taxon>Volvocaceae</taxon>
        <taxon>Gonium</taxon>
    </lineage>
</organism>
<dbReference type="PANTHER" id="PTHR13018:SF5">
    <property type="entry name" value="RE44586P"/>
    <property type="match status" value="1"/>
</dbReference>
<feature type="domain" description="CSC1/OSCA1-like 7TM region" evidence="3">
    <location>
        <begin position="108"/>
        <end position="206"/>
    </location>
</feature>